<evidence type="ECO:0000313" key="1">
    <source>
        <dbReference type="EMBL" id="EJW83356.1"/>
    </source>
</evidence>
<proteinExistence type="predicted"/>
<reference evidence="2 4" key="3">
    <citation type="submission" date="2018-11" db="EMBL/GenBank/DDBJ databases">
        <authorList>
            <consortium name="Pathogen Informatics"/>
        </authorList>
    </citation>
    <scope>NUCLEOTIDE SEQUENCE [LARGE SCALE GENOMIC DNA]</scope>
</reference>
<dbReference type="Proteomes" id="UP000004810">
    <property type="component" value="Unassembled WGS sequence"/>
</dbReference>
<reference evidence="1" key="2">
    <citation type="submission" date="2012-08" db="EMBL/GenBank/DDBJ databases">
        <title>The Genome Sequence of Wuchereria bancrofti.</title>
        <authorList>
            <consortium name="The Broad Institute Genome Sequencing Platform"/>
            <consortium name="Broad Institute Genome Sequencing Center for Infectious Disease"/>
            <person name="Nutman T.B."/>
            <person name="Fink D.L."/>
            <person name="Russ C."/>
            <person name="Young S."/>
            <person name="Zeng Q."/>
            <person name="Koehrsen M."/>
            <person name="Alvarado L."/>
            <person name="Berlin A."/>
            <person name="Borenstein D."/>
            <person name="Chapman S.B."/>
            <person name="Chen Z."/>
            <person name="Engels R."/>
            <person name="Freedman E."/>
            <person name="Gellesch M."/>
            <person name="Goldberg J."/>
            <person name="Griggs A."/>
            <person name="Gujja S."/>
            <person name="Heilman E.R."/>
            <person name="Heiman D."/>
            <person name="Hepburn T."/>
            <person name="Howarth C."/>
            <person name="Jen D."/>
            <person name="Larson L."/>
            <person name="Lewis B."/>
            <person name="Mehta T."/>
            <person name="Park D."/>
            <person name="Pearson M."/>
            <person name="Richards J."/>
            <person name="Roberts A."/>
            <person name="Saif S."/>
            <person name="Shea T."/>
            <person name="Shenoy N."/>
            <person name="Sisk P."/>
            <person name="Stolte C."/>
            <person name="Sykes S."/>
            <person name="Walk T."/>
            <person name="White J."/>
            <person name="Yandava C."/>
            <person name="Haas B."/>
            <person name="Henn M.R."/>
            <person name="Nusbaum C."/>
            <person name="Birren B."/>
        </authorList>
    </citation>
    <scope>NUCLEOTIDE SEQUENCE</scope>
</reference>
<protein>
    <submittedName>
        <fullName evidence="1">Uncharacterized protein</fullName>
    </submittedName>
</protein>
<dbReference type="EMBL" id="UYWW01012204">
    <property type="protein sequence ID" value="VDM19617.1"/>
    <property type="molecule type" value="Genomic_DNA"/>
</dbReference>
<sequence>MGGQILVMDSCTSFIRSLCSAPIRSTKYWMCTSCGSLSCLHVRMLTVCREGYTVQMDEWLLCVHIARALLCSDEFLATTSFSVCFKVNSIVSLMSPKVQREMGIKRINQCNLEFDMATNNSILGSQHQ</sequence>
<dbReference type="AlphaFoldDB" id="J9ELI6"/>
<accession>J9ELI6</accession>
<name>J9ELI6_WUCBA</name>
<dbReference type="Proteomes" id="UP000270924">
    <property type="component" value="Unassembled WGS sequence"/>
</dbReference>
<dbReference type="EMBL" id="ADBV01002263">
    <property type="protein sequence ID" value="EJW83356.1"/>
    <property type="molecule type" value="Genomic_DNA"/>
</dbReference>
<keyword evidence="4" id="KW-1185">Reference proteome</keyword>
<evidence type="ECO:0000313" key="3">
    <source>
        <dbReference type="Proteomes" id="UP000004810"/>
    </source>
</evidence>
<reference evidence="3" key="1">
    <citation type="submission" date="2012-08" db="EMBL/GenBank/DDBJ databases">
        <title>The Genome Sequence of Wuchereria bancrofti.</title>
        <authorList>
            <person name="Nutman T.B."/>
            <person name="Fink D.L."/>
            <person name="Russ C."/>
            <person name="Young S."/>
            <person name="Zeng Q."/>
            <person name="Koehrsen M."/>
            <person name="Alvarado L."/>
            <person name="Berlin A."/>
            <person name="Chapman S.B."/>
            <person name="Chen Z."/>
            <person name="Freedman E."/>
            <person name="Gellesch M."/>
            <person name="Goldberg J."/>
            <person name="Griggs A."/>
            <person name="Gujja S."/>
            <person name="Heilman E.R."/>
            <person name="Heiman D."/>
            <person name="Hepburn T."/>
            <person name="Howarth C."/>
            <person name="Jen D."/>
            <person name="Larson L."/>
            <person name="Lewis B."/>
            <person name="Mehta T."/>
            <person name="Park D."/>
            <person name="Pearson M."/>
            <person name="Roberts A."/>
            <person name="Saif S."/>
            <person name="Shea T."/>
            <person name="Shenoy N."/>
            <person name="Sisk P."/>
            <person name="Stolte C."/>
            <person name="Sykes S."/>
            <person name="Walk T."/>
            <person name="White J."/>
            <person name="Yandava C."/>
            <person name="Haas B."/>
            <person name="Henn M.R."/>
            <person name="Nusbaum C."/>
            <person name="Birren B."/>
        </authorList>
    </citation>
    <scope>NUCLEOTIDE SEQUENCE [LARGE SCALE GENOMIC DNA]</scope>
    <source>
        <strain evidence="3">NA</strain>
    </source>
</reference>
<gene>
    <name evidence="2" type="ORF">WBA_LOCUS10686</name>
    <name evidence="1" type="ORF">WUBG_05731</name>
</gene>
<evidence type="ECO:0000313" key="4">
    <source>
        <dbReference type="Proteomes" id="UP000270924"/>
    </source>
</evidence>
<dbReference type="InParanoid" id="J9ELI6"/>
<organism evidence="1 3">
    <name type="scientific">Wuchereria bancrofti</name>
    <dbReference type="NCBI Taxonomy" id="6293"/>
    <lineage>
        <taxon>Eukaryota</taxon>
        <taxon>Metazoa</taxon>
        <taxon>Ecdysozoa</taxon>
        <taxon>Nematoda</taxon>
        <taxon>Chromadorea</taxon>
        <taxon>Rhabditida</taxon>
        <taxon>Spirurina</taxon>
        <taxon>Spiruromorpha</taxon>
        <taxon>Filarioidea</taxon>
        <taxon>Onchocercidae</taxon>
        <taxon>Wuchereria</taxon>
    </lineage>
</organism>
<evidence type="ECO:0000313" key="2">
    <source>
        <dbReference type="EMBL" id="VDM19617.1"/>
    </source>
</evidence>